<protein>
    <submittedName>
        <fullName evidence="1">Uncharacterized protein</fullName>
    </submittedName>
</protein>
<name>A0A0H3D9L2_AMYMU</name>
<dbReference type="PATRIC" id="fig|749927.5.peg.5772"/>
<sequence>MRFTPRLDDHNRAPGGVPFLVPVRVEHTDAQARITSLTVRVSYDDGGTWQTVPVQHGGGQWLAGLRHPAGAAFVSLRATATDSAGNTVDQTIIRGYRLR</sequence>
<dbReference type="AlphaFoldDB" id="A0A0H3D9L2"/>
<dbReference type="KEGG" id="amd:AMED_5563"/>
<dbReference type="HOGENOM" id="CLU_2314242_0_0_11"/>
<accession>A0A0H3D9L2</accession>
<dbReference type="Proteomes" id="UP000000328">
    <property type="component" value="Chromosome"/>
</dbReference>
<evidence type="ECO:0000313" key="2">
    <source>
        <dbReference type="Proteomes" id="UP000000328"/>
    </source>
</evidence>
<proteinExistence type="predicted"/>
<organism evidence="1 2">
    <name type="scientific">Amycolatopsis mediterranei (strain U-32)</name>
    <dbReference type="NCBI Taxonomy" id="749927"/>
    <lineage>
        <taxon>Bacteria</taxon>
        <taxon>Bacillati</taxon>
        <taxon>Actinomycetota</taxon>
        <taxon>Actinomycetes</taxon>
        <taxon>Pseudonocardiales</taxon>
        <taxon>Pseudonocardiaceae</taxon>
        <taxon>Amycolatopsis</taxon>
    </lineage>
</organism>
<dbReference type="OrthoDB" id="3586357at2"/>
<gene>
    <name evidence="1" type="ordered locus">AMED_5563</name>
</gene>
<dbReference type="eggNOG" id="COG1404">
    <property type="taxonomic scope" value="Bacteria"/>
</dbReference>
<evidence type="ECO:0000313" key="1">
    <source>
        <dbReference type="EMBL" id="ADJ47321.1"/>
    </source>
</evidence>
<dbReference type="EMBL" id="CP002000">
    <property type="protein sequence ID" value="ADJ47321.1"/>
    <property type="molecule type" value="Genomic_DNA"/>
</dbReference>
<reference evidence="1 2" key="1">
    <citation type="journal article" date="2010" name="Cell Res.">
        <title>Complete genome sequence of the rifamycin SV-producing Amycolatopsis mediterranei U32 revealed its genetic characteristics in phylogeny and metabolism.</title>
        <authorList>
            <person name="Zhao W."/>
            <person name="Zhong Y."/>
            <person name="Yuan H."/>
            <person name="Wang J."/>
            <person name="Zheng H."/>
            <person name="Wang Y."/>
            <person name="Cen X."/>
            <person name="Xu F."/>
            <person name="Bai J."/>
            <person name="Han X."/>
            <person name="Lu G."/>
            <person name="Zhu Y."/>
            <person name="Shao Z."/>
            <person name="Yan H."/>
            <person name="Li C."/>
            <person name="Peng N."/>
            <person name="Zhang Z."/>
            <person name="Zhang Y."/>
            <person name="Lin W."/>
            <person name="Fan Y."/>
            <person name="Qin Z."/>
            <person name="Hu Y."/>
            <person name="Zhu B."/>
            <person name="Wang S."/>
            <person name="Ding X."/>
            <person name="Zhao G.P."/>
        </authorList>
    </citation>
    <scope>NUCLEOTIDE SEQUENCE [LARGE SCALE GENOMIC DNA]</scope>
    <source>
        <strain evidence="2">U-32</strain>
    </source>
</reference>